<dbReference type="AlphaFoldDB" id="A0A517L860"/>
<protein>
    <recommendedName>
        <fullName evidence="2">Lipocalin-like domain-containing protein</fullName>
    </recommendedName>
</protein>
<evidence type="ECO:0000313" key="3">
    <source>
        <dbReference type="EMBL" id="QDS71828.1"/>
    </source>
</evidence>
<proteinExistence type="predicted"/>
<dbReference type="OrthoDB" id="3904217at2759"/>
<sequence length="137" mass="15625">MTKHAAGIIMYTPDGYMSAQISIPGQKRFESTKATEADWAESGKRYFAYSGPFYVTEEDGNVKLRHNMLIGNRPNMVGDVQLRAWRFEEDGNLLILSSEEAQEVEGERRRPELRWRKLEDNTAALPPDGDAKPEIYT</sequence>
<evidence type="ECO:0000256" key="1">
    <source>
        <dbReference type="SAM" id="MobiDB-lite"/>
    </source>
</evidence>
<feature type="domain" description="Lipocalin-like" evidence="2">
    <location>
        <begin position="2"/>
        <end position="117"/>
    </location>
</feature>
<dbReference type="InterPro" id="IPR024311">
    <property type="entry name" value="Lipocalin-like"/>
</dbReference>
<feature type="region of interest" description="Disordered" evidence="1">
    <location>
        <begin position="118"/>
        <end position="137"/>
    </location>
</feature>
<evidence type="ECO:0000259" key="2">
    <source>
        <dbReference type="Pfam" id="PF13924"/>
    </source>
</evidence>
<organism evidence="3 4">
    <name type="scientific">Venturia effusa</name>
    <dbReference type="NCBI Taxonomy" id="50376"/>
    <lineage>
        <taxon>Eukaryota</taxon>
        <taxon>Fungi</taxon>
        <taxon>Dikarya</taxon>
        <taxon>Ascomycota</taxon>
        <taxon>Pezizomycotina</taxon>
        <taxon>Dothideomycetes</taxon>
        <taxon>Pleosporomycetidae</taxon>
        <taxon>Venturiales</taxon>
        <taxon>Venturiaceae</taxon>
        <taxon>Venturia</taxon>
    </lineage>
</organism>
<dbReference type="Proteomes" id="UP000316270">
    <property type="component" value="Chromosome 6"/>
</dbReference>
<gene>
    <name evidence="3" type="ORF">FKW77_009758</name>
</gene>
<reference evidence="3 4" key="1">
    <citation type="submission" date="2019-07" db="EMBL/GenBank/DDBJ databases">
        <title>Finished genome of Venturia effusa.</title>
        <authorList>
            <person name="Young C.A."/>
            <person name="Cox M.P."/>
            <person name="Ganley A.R.D."/>
            <person name="David W.J."/>
        </authorList>
    </citation>
    <scope>NUCLEOTIDE SEQUENCE [LARGE SCALE GENOMIC DNA]</scope>
    <source>
        <strain evidence="4">albino</strain>
    </source>
</reference>
<dbReference type="Pfam" id="PF13924">
    <property type="entry name" value="Lipocalin_5"/>
    <property type="match status" value="1"/>
</dbReference>
<keyword evidence="4" id="KW-1185">Reference proteome</keyword>
<evidence type="ECO:0000313" key="4">
    <source>
        <dbReference type="Proteomes" id="UP000316270"/>
    </source>
</evidence>
<accession>A0A517L860</accession>
<name>A0A517L860_9PEZI</name>
<dbReference type="EMBL" id="CP042190">
    <property type="protein sequence ID" value="QDS71828.1"/>
    <property type="molecule type" value="Genomic_DNA"/>
</dbReference>